<feature type="region of interest" description="Disordered" evidence="1">
    <location>
        <begin position="32"/>
        <end position="69"/>
    </location>
</feature>
<dbReference type="AlphaFoldDB" id="A0A9W7WK48"/>
<name>A0A9W7WK48_TRIRA</name>
<gene>
    <name evidence="2" type="ORF">IRJ41_025779</name>
</gene>
<feature type="compositionally biased region" description="Polar residues" evidence="1">
    <location>
        <begin position="95"/>
        <end position="111"/>
    </location>
</feature>
<comment type="caution">
    <text evidence="2">The sequence shown here is derived from an EMBL/GenBank/DDBJ whole genome shotgun (WGS) entry which is preliminary data.</text>
</comment>
<sequence>MYLKETDSRETWLSGDSGTVWTYLCEEKRERRDKEFEIPEGSSGQGDKGHGHKSARLTLQKTGSSQRARASLSLNQKFLNGCTKTDVSHIRTIKKASTQTPETSRASQIPDHNTAGFKHLSHGIKEPPRSSMTVLWNSVIVQCLS</sequence>
<reference evidence="2" key="1">
    <citation type="submission" date="2021-02" db="EMBL/GenBank/DDBJ databases">
        <title>Comparative genomics reveals that relaxation of natural selection precedes convergent phenotypic evolution of cavefish.</title>
        <authorList>
            <person name="Peng Z."/>
        </authorList>
    </citation>
    <scope>NUCLEOTIDE SEQUENCE</scope>
    <source>
        <tissue evidence="2">Muscle</tissue>
    </source>
</reference>
<organism evidence="2 3">
    <name type="scientific">Triplophysa rosa</name>
    <name type="common">Cave loach</name>
    <dbReference type="NCBI Taxonomy" id="992332"/>
    <lineage>
        <taxon>Eukaryota</taxon>
        <taxon>Metazoa</taxon>
        <taxon>Chordata</taxon>
        <taxon>Craniata</taxon>
        <taxon>Vertebrata</taxon>
        <taxon>Euteleostomi</taxon>
        <taxon>Actinopterygii</taxon>
        <taxon>Neopterygii</taxon>
        <taxon>Teleostei</taxon>
        <taxon>Ostariophysi</taxon>
        <taxon>Cypriniformes</taxon>
        <taxon>Nemacheilidae</taxon>
        <taxon>Triplophysa</taxon>
    </lineage>
</organism>
<evidence type="ECO:0000313" key="3">
    <source>
        <dbReference type="Proteomes" id="UP001059041"/>
    </source>
</evidence>
<dbReference type="EMBL" id="JAFHDT010000015">
    <property type="protein sequence ID" value="KAI7800253.1"/>
    <property type="molecule type" value="Genomic_DNA"/>
</dbReference>
<feature type="compositionally biased region" description="Polar residues" evidence="1">
    <location>
        <begin position="57"/>
        <end position="69"/>
    </location>
</feature>
<keyword evidence="3" id="KW-1185">Reference proteome</keyword>
<accession>A0A9W7WK48</accession>
<protein>
    <submittedName>
        <fullName evidence="2">Uncharacterized protein</fullName>
    </submittedName>
</protein>
<evidence type="ECO:0000313" key="2">
    <source>
        <dbReference type="EMBL" id="KAI7800253.1"/>
    </source>
</evidence>
<dbReference type="Proteomes" id="UP001059041">
    <property type="component" value="Linkage Group LG15"/>
</dbReference>
<evidence type="ECO:0000256" key="1">
    <source>
        <dbReference type="SAM" id="MobiDB-lite"/>
    </source>
</evidence>
<proteinExistence type="predicted"/>
<feature type="region of interest" description="Disordered" evidence="1">
    <location>
        <begin position="92"/>
        <end position="114"/>
    </location>
</feature>